<protein>
    <recommendedName>
        <fullName evidence="2">Rad50/SbcC-type AAA domain-containing protein</fullName>
    </recommendedName>
</protein>
<dbReference type="AlphaFoldDB" id="A0A059XS17"/>
<sequence>MTERNGKNPDRTRSPGEVGFLRTVHLLGVGAFSDLCLELSPGLNVLTGMNGTGKSQFLTFVRAGLTANSRGVLSNHFSAIVLRPKDPSVLLLHRSDTSRRGSLILEDSKGEYREFVLHKGGRKGGVSVSQENADRGSGGLRRGSVLSFPDESESWEPLSGKLRPSRSALVRQVEKVIPGRVCFRNGSLWIKNGRGWSRWGQVSPASRQLGLLSLFLRQGALVPGSILLWDSPEGVFGPLLLGDLASLCLSLSRRGVQVVVATRDYVFLKEVDLWQKDNDGVRYHAFFRDDRLDKICTESSPRLSGLSRNPASDALRSLLDRDIERAMDSRWSP</sequence>
<evidence type="ECO:0000313" key="4">
    <source>
        <dbReference type="Proteomes" id="UP000027059"/>
    </source>
</evidence>
<feature type="domain" description="Rad50/SbcC-type AAA" evidence="2">
    <location>
        <begin position="24"/>
        <end position="112"/>
    </location>
</feature>
<dbReference type="HOGENOM" id="CLU_045089_0_0_0"/>
<gene>
    <name evidence="3" type="ORF">Y981_00765</name>
</gene>
<accession>A0A059XS17</accession>
<dbReference type="Proteomes" id="UP000027059">
    <property type="component" value="Chromosome"/>
</dbReference>
<organism evidence="3 4">
    <name type="scientific">Leptospirillum ferriphilum YSK</name>
    <dbReference type="NCBI Taxonomy" id="1441628"/>
    <lineage>
        <taxon>Bacteria</taxon>
        <taxon>Pseudomonadati</taxon>
        <taxon>Nitrospirota</taxon>
        <taxon>Nitrospiria</taxon>
        <taxon>Nitrospirales</taxon>
        <taxon>Nitrospiraceae</taxon>
        <taxon>Leptospirillum</taxon>
    </lineage>
</organism>
<dbReference type="Pfam" id="PF13476">
    <property type="entry name" value="AAA_23"/>
    <property type="match status" value="1"/>
</dbReference>
<evidence type="ECO:0000313" key="3">
    <source>
        <dbReference type="EMBL" id="AIA31379.1"/>
    </source>
</evidence>
<dbReference type="SUPFAM" id="SSF52540">
    <property type="entry name" value="P-loop containing nucleoside triphosphate hydrolases"/>
    <property type="match status" value="1"/>
</dbReference>
<proteinExistence type="predicted"/>
<dbReference type="InterPro" id="IPR038729">
    <property type="entry name" value="Rad50/SbcC_AAA"/>
</dbReference>
<dbReference type="GO" id="GO:0016887">
    <property type="term" value="F:ATP hydrolysis activity"/>
    <property type="evidence" value="ECO:0007669"/>
    <property type="project" value="InterPro"/>
</dbReference>
<keyword evidence="4" id="KW-1185">Reference proteome</keyword>
<dbReference type="OrthoDB" id="9801813at2"/>
<reference evidence="4" key="1">
    <citation type="submission" date="2014-02" db="EMBL/GenBank/DDBJ databases">
        <title>Complete genome sequence and comparative genomic analysis of the nitrogen-fixing bacterium Leptospirillum ferriphilum YSK.</title>
        <authorList>
            <person name="Guo X."/>
            <person name="Yin H."/>
            <person name="Liang Y."/>
            <person name="Hu Q."/>
            <person name="Ma L."/>
            <person name="Xiao Y."/>
            <person name="Zhang X."/>
            <person name="Qiu G."/>
            <person name="Liu X."/>
        </authorList>
    </citation>
    <scope>NUCLEOTIDE SEQUENCE [LARGE SCALE GENOMIC DNA]</scope>
    <source>
        <strain evidence="4">YSK</strain>
    </source>
</reference>
<dbReference type="EMBL" id="CP007243">
    <property type="protein sequence ID" value="AIA31379.1"/>
    <property type="molecule type" value="Genomic_DNA"/>
</dbReference>
<dbReference type="InterPro" id="IPR027417">
    <property type="entry name" value="P-loop_NTPase"/>
</dbReference>
<dbReference type="Gene3D" id="3.40.50.300">
    <property type="entry name" value="P-loop containing nucleotide triphosphate hydrolases"/>
    <property type="match status" value="1"/>
</dbReference>
<dbReference type="GO" id="GO:0006302">
    <property type="term" value="P:double-strand break repair"/>
    <property type="evidence" value="ECO:0007669"/>
    <property type="project" value="InterPro"/>
</dbReference>
<dbReference type="KEGG" id="lfp:Y981_00765"/>
<feature type="region of interest" description="Disordered" evidence="1">
    <location>
        <begin position="122"/>
        <end position="145"/>
    </location>
</feature>
<dbReference type="RefSeq" id="WP_038504275.1">
    <property type="nucleotide sequence ID" value="NZ_CP007243.1"/>
</dbReference>
<name>A0A059XS17_9BACT</name>
<reference evidence="3 4" key="2">
    <citation type="journal article" date="2015" name="Biomed. Res. Int.">
        <title>Effects of Arsenite Resistance on the Growth and Functional Gene Expression of Leptospirillum ferriphilum and Acidithiobacillus thiooxidans in Pure Culture and Coculture.</title>
        <authorList>
            <person name="Jiang H."/>
            <person name="Liang Y."/>
            <person name="Yin H."/>
            <person name="Xiao Y."/>
            <person name="Guo X."/>
            <person name="Xu Y."/>
            <person name="Hu Q."/>
            <person name="Liu H."/>
            <person name="Liu X."/>
        </authorList>
    </citation>
    <scope>NUCLEOTIDE SEQUENCE [LARGE SCALE GENOMIC DNA]</scope>
    <source>
        <strain evidence="3 4">YSK</strain>
    </source>
</reference>
<evidence type="ECO:0000259" key="2">
    <source>
        <dbReference type="Pfam" id="PF13476"/>
    </source>
</evidence>
<evidence type="ECO:0000256" key="1">
    <source>
        <dbReference type="SAM" id="MobiDB-lite"/>
    </source>
</evidence>